<dbReference type="EMBL" id="UINC01023583">
    <property type="protein sequence ID" value="SVA95532.1"/>
    <property type="molecule type" value="Genomic_DNA"/>
</dbReference>
<proteinExistence type="predicted"/>
<protein>
    <submittedName>
        <fullName evidence="1">Uncharacterized protein</fullName>
    </submittedName>
</protein>
<feature type="non-terminal residue" evidence="1">
    <location>
        <position position="1"/>
    </location>
</feature>
<dbReference type="AlphaFoldDB" id="A0A382A320"/>
<evidence type="ECO:0000313" key="1">
    <source>
        <dbReference type="EMBL" id="SVA95532.1"/>
    </source>
</evidence>
<name>A0A382A320_9ZZZZ</name>
<organism evidence="1">
    <name type="scientific">marine metagenome</name>
    <dbReference type="NCBI Taxonomy" id="408172"/>
    <lineage>
        <taxon>unclassified sequences</taxon>
        <taxon>metagenomes</taxon>
        <taxon>ecological metagenomes</taxon>
    </lineage>
</organism>
<reference evidence="1" key="1">
    <citation type="submission" date="2018-05" db="EMBL/GenBank/DDBJ databases">
        <authorList>
            <person name="Lanie J.A."/>
            <person name="Ng W.-L."/>
            <person name="Kazmierczak K.M."/>
            <person name="Andrzejewski T.M."/>
            <person name="Davidsen T.M."/>
            <person name="Wayne K.J."/>
            <person name="Tettelin H."/>
            <person name="Glass J.I."/>
            <person name="Rusch D."/>
            <person name="Podicherti R."/>
            <person name="Tsui H.-C.T."/>
            <person name="Winkler M.E."/>
        </authorList>
    </citation>
    <scope>NUCLEOTIDE SEQUENCE</scope>
</reference>
<accession>A0A382A320</accession>
<gene>
    <name evidence="1" type="ORF">METZ01_LOCUS148386</name>
</gene>
<sequence>AAKANEAINSGRRVEWNENEYSL</sequence>